<organism evidence="2">
    <name type="scientific">Sesamum angustifolium</name>
    <dbReference type="NCBI Taxonomy" id="2727405"/>
    <lineage>
        <taxon>Eukaryota</taxon>
        <taxon>Viridiplantae</taxon>
        <taxon>Streptophyta</taxon>
        <taxon>Embryophyta</taxon>
        <taxon>Tracheophyta</taxon>
        <taxon>Spermatophyta</taxon>
        <taxon>Magnoliopsida</taxon>
        <taxon>eudicotyledons</taxon>
        <taxon>Gunneridae</taxon>
        <taxon>Pentapetalae</taxon>
        <taxon>asterids</taxon>
        <taxon>lamiids</taxon>
        <taxon>Lamiales</taxon>
        <taxon>Pedaliaceae</taxon>
        <taxon>Sesamum</taxon>
    </lineage>
</organism>
<dbReference type="InterPro" id="IPR000477">
    <property type="entry name" value="RT_dom"/>
</dbReference>
<dbReference type="AlphaFoldDB" id="A0AAW2NXA1"/>
<protein>
    <recommendedName>
        <fullName evidence="1">Reverse transcriptase domain-containing protein</fullName>
    </recommendedName>
</protein>
<name>A0AAW2NXA1_9LAMI</name>
<gene>
    <name evidence="2" type="ORF">Sangu_1017600</name>
</gene>
<dbReference type="InterPro" id="IPR052343">
    <property type="entry name" value="Retrotransposon-Effector_Assoc"/>
</dbReference>
<comment type="caution">
    <text evidence="2">The sequence shown here is derived from an EMBL/GenBank/DDBJ whole genome shotgun (WGS) entry which is preliminary data.</text>
</comment>
<reference evidence="2" key="2">
    <citation type="journal article" date="2024" name="Plant">
        <title>Genomic evolution and insights into agronomic trait innovations of Sesamum species.</title>
        <authorList>
            <person name="Miao H."/>
            <person name="Wang L."/>
            <person name="Qu L."/>
            <person name="Liu H."/>
            <person name="Sun Y."/>
            <person name="Le M."/>
            <person name="Wang Q."/>
            <person name="Wei S."/>
            <person name="Zheng Y."/>
            <person name="Lin W."/>
            <person name="Duan Y."/>
            <person name="Cao H."/>
            <person name="Xiong S."/>
            <person name="Wang X."/>
            <person name="Wei L."/>
            <person name="Li C."/>
            <person name="Ma Q."/>
            <person name="Ju M."/>
            <person name="Zhao R."/>
            <person name="Li G."/>
            <person name="Mu C."/>
            <person name="Tian Q."/>
            <person name="Mei H."/>
            <person name="Zhang T."/>
            <person name="Gao T."/>
            <person name="Zhang H."/>
        </authorList>
    </citation>
    <scope>NUCLEOTIDE SEQUENCE</scope>
    <source>
        <strain evidence="2">G01</strain>
    </source>
</reference>
<evidence type="ECO:0000313" key="2">
    <source>
        <dbReference type="EMBL" id="KAL0347898.1"/>
    </source>
</evidence>
<dbReference type="PANTHER" id="PTHR46890:SF48">
    <property type="entry name" value="RNA-DIRECTED DNA POLYMERASE"/>
    <property type="match status" value="1"/>
</dbReference>
<dbReference type="EMBL" id="JACGWK010000006">
    <property type="protein sequence ID" value="KAL0347898.1"/>
    <property type="molecule type" value="Genomic_DNA"/>
</dbReference>
<accession>A0AAW2NXA1</accession>
<evidence type="ECO:0000259" key="1">
    <source>
        <dbReference type="Pfam" id="PF00078"/>
    </source>
</evidence>
<sequence length="187" mass="21354">MPRSFTATSIILIPKNDSPQSWFELRPISLCNVTNKILSKLLYNKISQALPDLISPSQSGFVPGRLIADNILLAQEMTHHLDMRHSEGNLILKLDMSKWKFLYAILETMGFPPDLLLSSNMLLNTVGLPFWLMENHLVSSNPHKVSDKVTLYHLHYSSLPQRLYLEDLTTFSHRILICSIKRAAKLE</sequence>
<dbReference type="Pfam" id="PF00078">
    <property type="entry name" value="RVT_1"/>
    <property type="match status" value="1"/>
</dbReference>
<feature type="domain" description="Reverse transcriptase" evidence="1">
    <location>
        <begin position="13"/>
        <end position="98"/>
    </location>
</feature>
<reference evidence="2" key="1">
    <citation type="submission" date="2020-06" db="EMBL/GenBank/DDBJ databases">
        <authorList>
            <person name="Li T."/>
            <person name="Hu X."/>
            <person name="Zhang T."/>
            <person name="Song X."/>
            <person name="Zhang H."/>
            <person name="Dai N."/>
            <person name="Sheng W."/>
            <person name="Hou X."/>
            <person name="Wei L."/>
        </authorList>
    </citation>
    <scope>NUCLEOTIDE SEQUENCE</scope>
    <source>
        <strain evidence="2">G01</strain>
        <tissue evidence="2">Leaf</tissue>
    </source>
</reference>
<proteinExistence type="predicted"/>
<dbReference type="PANTHER" id="PTHR46890">
    <property type="entry name" value="NON-LTR RETROLELEMENT REVERSE TRANSCRIPTASE-LIKE PROTEIN-RELATED"/>
    <property type="match status" value="1"/>
</dbReference>